<organism evidence="1 2">
    <name type="scientific">Dentiscutata heterogama</name>
    <dbReference type="NCBI Taxonomy" id="1316150"/>
    <lineage>
        <taxon>Eukaryota</taxon>
        <taxon>Fungi</taxon>
        <taxon>Fungi incertae sedis</taxon>
        <taxon>Mucoromycota</taxon>
        <taxon>Glomeromycotina</taxon>
        <taxon>Glomeromycetes</taxon>
        <taxon>Diversisporales</taxon>
        <taxon>Gigasporaceae</taxon>
        <taxon>Dentiscutata</taxon>
    </lineage>
</organism>
<dbReference type="EMBL" id="CAJVPU010010997">
    <property type="protein sequence ID" value="CAG8610637.1"/>
    <property type="molecule type" value="Genomic_DNA"/>
</dbReference>
<name>A0ACA9MV82_9GLOM</name>
<sequence length="97" mass="11254">MFVSGAPKSSENIDNSDINDKEIDSNISESKSAEAQQHEKKSASSKSWNNESECKEMDIQVEYNNSWEQYVDRVVYIIKDCKFEKLVIVLKWYSHSL</sequence>
<accession>A0ACA9MV82</accession>
<evidence type="ECO:0000313" key="1">
    <source>
        <dbReference type="EMBL" id="CAG8610637.1"/>
    </source>
</evidence>
<evidence type="ECO:0000313" key="2">
    <source>
        <dbReference type="Proteomes" id="UP000789702"/>
    </source>
</evidence>
<dbReference type="Proteomes" id="UP000789702">
    <property type="component" value="Unassembled WGS sequence"/>
</dbReference>
<protein>
    <submittedName>
        <fullName evidence="1">2689_t:CDS:1</fullName>
    </submittedName>
</protein>
<comment type="caution">
    <text evidence="1">The sequence shown here is derived from an EMBL/GenBank/DDBJ whole genome shotgun (WGS) entry which is preliminary data.</text>
</comment>
<reference evidence="1" key="1">
    <citation type="submission" date="2021-06" db="EMBL/GenBank/DDBJ databases">
        <authorList>
            <person name="Kallberg Y."/>
            <person name="Tangrot J."/>
            <person name="Rosling A."/>
        </authorList>
    </citation>
    <scope>NUCLEOTIDE SEQUENCE</scope>
    <source>
        <strain evidence="1">IL203A</strain>
    </source>
</reference>
<keyword evidence="2" id="KW-1185">Reference proteome</keyword>
<gene>
    <name evidence="1" type="ORF">DHETER_LOCUS7620</name>
</gene>
<proteinExistence type="predicted"/>